<accession>A0ABX0F353</accession>
<protein>
    <recommendedName>
        <fullName evidence="1">DUF2268 domain-containing protein</fullName>
    </recommendedName>
</protein>
<dbReference type="RefSeq" id="WP_166272526.1">
    <property type="nucleotide sequence ID" value="NZ_JAAFGS010000001.1"/>
</dbReference>
<evidence type="ECO:0000313" key="3">
    <source>
        <dbReference type="Proteomes" id="UP000800303"/>
    </source>
</evidence>
<dbReference type="Proteomes" id="UP000800303">
    <property type="component" value="Unassembled WGS sequence"/>
</dbReference>
<dbReference type="EMBL" id="JAAFGS010000001">
    <property type="protein sequence ID" value="NGZ74374.1"/>
    <property type="molecule type" value="Genomic_DNA"/>
</dbReference>
<organism evidence="2 3">
    <name type="scientific">Saccharibacillus alkalitolerans</name>
    <dbReference type="NCBI Taxonomy" id="2705290"/>
    <lineage>
        <taxon>Bacteria</taxon>
        <taxon>Bacillati</taxon>
        <taxon>Bacillota</taxon>
        <taxon>Bacilli</taxon>
        <taxon>Bacillales</taxon>
        <taxon>Paenibacillaceae</taxon>
        <taxon>Saccharibacillus</taxon>
    </lineage>
</organism>
<dbReference type="InterPro" id="IPR018728">
    <property type="entry name" value="DUF2268"/>
</dbReference>
<proteinExistence type="predicted"/>
<sequence>MKIEIEDTIGQYERCFALAEEKRADNFRFEMMGPFERMWNAIGVPLRSPAPGGYDVVMAADMLGYLPLSDSERGLRALEEIKRMRALDTVRRTLNDCMLLVEKAGLQIEAVALKFGLYLANPDKLKLQKGYCGFGGIPGFVQVSIFPNEYNKPRLPAIVAHEFNHNLRFSHAAWNHGNVTVGDYLVIEGLAECFAEELYGSERLGPWVEEARKGGGDFERSVSVFGEALGVKGFAEVAGYMFGDEIAREQGYAPVGLPPFAGYAVGYAAVRSFLKRTGVGIAEASILGTEEIIRESGFFAL</sequence>
<evidence type="ECO:0000259" key="1">
    <source>
        <dbReference type="Pfam" id="PF10026"/>
    </source>
</evidence>
<comment type="caution">
    <text evidence="2">The sequence shown here is derived from an EMBL/GenBank/DDBJ whole genome shotgun (WGS) entry which is preliminary data.</text>
</comment>
<dbReference type="Pfam" id="PF10026">
    <property type="entry name" value="DUF2268"/>
    <property type="match status" value="1"/>
</dbReference>
<feature type="domain" description="DUF2268" evidence="1">
    <location>
        <begin position="89"/>
        <end position="294"/>
    </location>
</feature>
<evidence type="ECO:0000313" key="2">
    <source>
        <dbReference type="EMBL" id="NGZ74374.1"/>
    </source>
</evidence>
<name>A0ABX0F353_9BACL</name>
<gene>
    <name evidence="2" type="ORF">GYN08_03520</name>
</gene>
<keyword evidence="3" id="KW-1185">Reference proteome</keyword>
<reference evidence="2 3" key="1">
    <citation type="submission" date="2020-01" db="EMBL/GenBank/DDBJ databases">
        <title>Polyphasic characterisation and genomic insights into a novel alkali tolerant bacterium VR-M41.</title>
        <authorList>
            <person name="Vemuluri V.R."/>
        </authorList>
    </citation>
    <scope>NUCLEOTIDE SEQUENCE [LARGE SCALE GENOMIC DNA]</scope>
    <source>
        <strain evidence="2 3">VR-M41</strain>
    </source>
</reference>